<sequence length="85" mass="9820">MSWRITEANDSFLTCSSLTREETTEQPGGPAPTPTDKTLTRIISTINHENLDYFQESFNKCQLTIEDILEILEHLTSSRLKYQRN</sequence>
<evidence type="ECO:0000256" key="1">
    <source>
        <dbReference type="SAM" id="MobiDB-lite"/>
    </source>
</evidence>
<name>A0A183LPU0_9TREM</name>
<accession>A0A183LPU0</accession>
<dbReference type="Proteomes" id="UP000277204">
    <property type="component" value="Unassembled WGS sequence"/>
</dbReference>
<dbReference type="WBParaSite" id="SMRG1_28590.1">
    <property type="protein sequence ID" value="SMRG1_28590.1"/>
    <property type="gene ID" value="SMRG1_28590"/>
</dbReference>
<dbReference type="EMBL" id="UZAI01002073">
    <property type="protein sequence ID" value="VDO67973.1"/>
    <property type="molecule type" value="Genomic_DNA"/>
</dbReference>
<proteinExistence type="predicted"/>
<gene>
    <name evidence="2" type="ORF">SMRZ_LOCUS5815</name>
</gene>
<evidence type="ECO:0000313" key="4">
    <source>
        <dbReference type="WBParaSite" id="SMRG1_28590.1"/>
    </source>
</evidence>
<feature type="region of interest" description="Disordered" evidence="1">
    <location>
        <begin position="17"/>
        <end position="37"/>
    </location>
</feature>
<dbReference type="AlphaFoldDB" id="A0A183LPU0"/>
<dbReference type="OrthoDB" id="6246448at2759"/>
<reference evidence="4" key="2">
    <citation type="submission" date="2023-11" db="UniProtKB">
        <authorList>
            <consortium name="WormBaseParasite"/>
        </authorList>
    </citation>
    <scope>IDENTIFICATION</scope>
</reference>
<protein>
    <submittedName>
        <fullName evidence="4">Homeobox domain-containing protein</fullName>
    </submittedName>
</protein>
<keyword evidence="3" id="KW-1185">Reference proteome</keyword>
<evidence type="ECO:0000313" key="2">
    <source>
        <dbReference type="EMBL" id="VDO67973.1"/>
    </source>
</evidence>
<evidence type="ECO:0000313" key="3">
    <source>
        <dbReference type="Proteomes" id="UP000277204"/>
    </source>
</evidence>
<reference evidence="2 3" key="1">
    <citation type="submission" date="2018-11" db="EMBL/GenBank/DDBJ databases">
        <authorList>
            <consortium name="Pathogen Informatics"/>
        </authorList>
    </citation>
    <scope>NUCLEOTIDE SEQUENCE [LARGE SCALE GENOMIC DNA]</scope>
    <source>
        <strain evidence="2 3">Zambia</strain>
    </source>
</reference>
<organism evidence="2 3">
    <name type="scientific">Schistosoma margrebowiei</name>
    <dbReference type="NCBI Taxonomy" id="48269"/>
    <lineage>
        <taxon>Eukaryota</taxon>
        <taxon>Metazoa</taxon>
        <taxon>Spiralia</taxon>
        <taxon>Lophotrochozoa</taxon>
        <taxon>Platyhelminthes</taxon>
        <taxon>Trematoda</taxon>
        <taxon>Digenea</taxon>
        <taxon>Strigeidida</taxon>
        <taxon>Schistosomatoidea</taxon>
        <taxon>Schistosomatidae</taxon>
        <taxon>Schistosoma</taxon>
    </lineage>
</organism>
<dbReference type="Proteomes" id="UP000050790">
    <property type="component" value="Unassembled WGS sequence"/>
</dbReference>